<evidence type="ECO:0000313" key="1">
    <source>
        <dbReference type="EMBL" id="AKR04321.1"/>
    </source>
</evidence>
<gene>
    <name evidence="1" type="ORF">SGPV197</name>
</gene>
<dbReference type="SUPFAM" id="SSF141571">
    <property type="entry name" value="Pentapeptide repeat-like"/>
    <property type="match status" value="1"/>
</dbReference>
<accession>A0A0H4XWW2</accession>
<sequence>MGMYIDSMFEGKEFNQGTFINCTLIKCKLSNAHIEKSKVKRCRLTNCVIVKSAIINFKVDDSEYVSLTDNNVINKSSIETCNVTFTVFKHCMIHTGSRLLSCHMYACDTSDSTMVNSYFSDKTLINDCKINNGHLTRCDLKHVMSDNCKYYSCVIDDSFLNKSSMNKCELTRTYLNKSS</sequence>
<name>A0A0H4XWW2_9POXV</name>
<dbReference type="RefSeq" id="YP_009162569.1">
    <property type="nucleotide sequence ID" value="NC_027707.1"/>
</dbReference>
<protein>
    <submittedName>
        <fullName evidence="1">Uncharacterized protein</fullName>
    </submittedName>
</protein>
<reference evidence="1 2" key="1">
    <citation type="journal article" date="2015" name="J. Virol.">
        <title>Salmon gill poxvirus, the deepest representative of the Chordopoxvirinae.</title>
        <authorList>
            <person name="Gjessing M.C."/>
            <person name="Yutin N."/>
            <person name="Tengs T."/>
            <person name="Senkevich T."/>
            <person name="Koonin E.V."/>
            <person name="Ronning H.P."/>
            <person name="Alarson M."/>
            <person name="Ylving S."/>
            <person name="Lie K.-I."/>
            <person name="Saure B."/>
            <person name="Tran L."/>
            <person name="Moss B."/>
            <person name="Dale O.B."/>
        </authorList>
    </citation>
    <scope>NUCLEOTIDE SEQUENCE [LARGE SCALE GENOMIC DNA]</scope>
    <source>
        <strain evidence="1">2012-04-F277-L3G</strain>
    </source>
</reference>
<evidence type="ECO:0000313" key="2">
    <source>
        <dbReference type="Proteomes" id="UP000105007"/>
    </source>
</evidence>
<organism evidence="1 2">
    <name type="scientific">Salmon gill poxvirus</name>
    <dbReference type="NCBI Taxonomy" id="1680908"/>
    <lineage>
        <taxon>Viruses</taxon>
        <taxon>Varidnaviria</taxon>
        <taxon>Bamfordvirae</taxon>
        <taxon>Nucleocytoviricota</taxon>
        <taxon>Pokkesviricetes</taxon>
        <taxon>Chitovirales</taxon>
        <taxon>Poxviridae</taxon>
        <taxon>Chordopoxvirinae</taxon>
        <taxon>Salmonpoxvirus</taxon>
        <taxon>Salmonpoxvirus gillpox</taxon>
        <taxon>Salmon gillpox virus</taxon>
    </lineage>
</organism>
<dbReference type="Gene3D" id="2.160.20.80">
    <property type="entry name" value="E3 ubiquitin-protein ligase SopA"/>
    <property type="match status" value="2"/>
</dbReference>
<keyword evidence="2" id="KW-1185">Reference proteome</keyword>
<dbReference type="Proteomes" id="UP000105007">
    <property type="component" value="Segment"/>
</dbReference>
<dbReference type="KEGG" id="vg:25392364"/>
<dbReference type="GeneID" id="25392364"/>
<proteinExistence type="predicted"/>
<dbReference type="EMBL" id="KT159937">
    <property type="protein sequence ID" value="AKR04321.1"/>
    <property type="molecule type" value="Genomic_DNA"/>
</dbReference>